<comment type="caution">
    <text evidence="3">The sequence shown here is derived from an EMBL/GenBank/DDBJ whole genome shotgun (WGS) entry which is preliminary data.</text>
</comment>
<keyword evidence="3" id="KW-0012">Acyltransferase</keyword>
<keyword evidence="1" id="KW-0472">Membrane</keyword>
<evidence type="ECO:0000256" key="1">
    <source>
        <dbReference type="SAM" id="Phobius"/>
    </source>
</evidence>
<keyword evidence="3" id="KW-0808">Transferase</keyword>
<reference evidence="3" key="1">
    <citation type="journal article" date="2014" name="Int. J. Syst. Evol. Microbiol.">
        <title>Complete genome sequence of Corynebacterium casei LMG S-19264T (=DSM 44701T), isolated from a smear-ripened cheese.</title>
        <authorList>
            <consortium name="US DOE Joint Genome Institute (JGI-PGF)"/>
            <person name="Walter F."/>
            <person name="Albersmeier A."/>
            <person name="Kalinowski J."/>
            <person name="Ruckert C."/>
        </authorList>
    </citation>
    <scope>NUCLEOTIDE SEQUENCE</scope>
    <source>
        <strain evidence="3">NBRC 101628</strain>
    </source>
</reference>
<dbReference type="Proteomes" id="UP001161422">
    <property type="component" value="Unassembled WGS sequence"/>
</dbReference>
<protein>
    <submittedName>
        <fullName evidence="3">Acyltransferase</fullName>
    </submittedName>
</protein>
<proteinExistence type="predicted"/>
<sequence>MTALLRPLIALFSFSLYTLNTLFWVVPILLFGLIKLIPIRLLRKGCTLIIDAAAASWVKVNGWIQDLSHPYKVQVSGDVNLSKSDWYMVIANHQTWVDILVLQRILGGKVPFLKFFLKKELLYVPVLGLAWWALDFPFMRRYTAAQLRKNPKLRGKDIETTKASCAQFQHQPVSIMNFVEGTRFTEDKYRKQAPQYQHLLRPRAGGLAFALAAMDERINHLLDVTIVYPNGRPTFWEFLSGQFSEAKVDIKLRSVDASLRGDYTSDRAFKQSFQQWLNGVWQEKDNTIARLKQPVSDTQAC</sequence>
<dbReference type="PANTHER" id="PTHR10983:SF16">
    <property type="entry name" value="LYSOCARDIOLIPIN ACYLTRANSFERASE 1"/>
    <property type="match status" value="1"/>
</dbReference>
<dbReference type="Pfam" id="PF01553">
    <property type="entry name" value="Acyltransferase"/>
    <property type="match status" value="1"/>
</dbReference>
<dbReference type="NCBIfam" id="NF010621">
    <property type="entry name" value="PRK14014.1"/>
    <property type="match status" value="1"/>
</dbReference>
<reference evidence="3" key="2">
    <citation type="submission" date="2023-01" db="EMBL/GenBank/DDBJ databases">
        <title>Draft genome sequence of Paraferrimonas sedimenticola strain NBRC 101628.</title>
        <authorList>
            <person name="Sun Q."/>
            <person name="Mori K."/>
        </authorList>
    </citation>
    <scope>NUCLEOTIDE SEQUENCE</scope>
    <source>
        <strain evidence="3">NBRC 101628</strain>
    </source>
</reference>
<evidence type="ECO:0000313" key="3">
    <source>
        <dbReference type="EMBL" id="GLP97571.1"/>
    </source>
</evidence>
<dbReference type="RefSeq" id="WP_095504593.1">
    <property type="nucleotide sequence ID" value="NZ_BSNC01000006.1"/>
</dbReference>
<dbReference type="EMBL" id="BSNC01000006">
    <property type="protein sequence ID" value="GLP97571.1"/>
    <property type="molecule type" value="Genomic_DNA"/>
</dbReference>
<evidence type="ECO:0000313" key="4">
    <source>
        <dbReference type="Proteomes" id="UP001161422"/>
    </source>
</evidence>
<dbReference type="AlphaFoldDB" id="A0AA37VZB2"/>
<name>A0AA37VZB2_9GAMM</name>
<evidence type="ECO:0000259" key="2">
    <source>
        <dbReference type="SMART" id="SM00563"/>
    </source>
</evidence>
<dbReference type="SUPFAM" id="SSF69593">
    <property type="entry name" value="Glycerol-3-phosphate (1)-acyltransferase"/>
    <property type="match status" value="1"/>
</dbReference>
<dbReference type="SMART" id="SM00563">
    <property type="entry name" value="PlsC"/>
    <property type="match status" value="1"/>
</dbReference>
<accession>A0AA37VZB2</accession>
<dbReference type="InterPro" id="IPR002123">
    <property type="entry name" value="Plipid/glycerol_acylTrfase"/>
</dbReference>
<organism evidence="3 4">
    <name type="scientific">Paraferrimonas sedimenticola</name>
    <dbReference type="NCBI Taxonomy" id="375674"/>
    <lineage>
        <taxon>Bacteria</taxon>
        <taxon>Pseudomonadati</taxon>
        <taxon>Pseudomonadota</taxon>
        <taxon>Gammaproteobacteria</taxon>
        <taxon>Alteromonadales</taxon>
        <taxon>Ferrimonadaceae</taxon>
        <taxon>Paraferrimonas</taxon>
    </lineage>
</organism>
<dbReference type="PANTHER" id="PTHR10983">
    <property type="entry name" value="1-ACYLGLYCEROL-3-PHOSPHATE ACYLTRANSFERASE-RELATED"/>
    <property type="match status" value="1"/>
</dbReference>
<keyword evidence="1" id="KW-0812">Transmembrane</keyword>
<keyword evidence="1" id="KW-1133">Transmembrane helix</keyword>
<feature type="transmembrane region" description="Helical" evidence="1">
    <location>
        <begin position="12"/>
        <end position="34"/>
    </location>
</feature>
<keyword evidence="4" id="KW-1185">Reference proteome</keyword>
<feature type="domain" description="Phospholipid/glycerol acyltransferase" evidence="2">
    <location>
        <begin position="87"/>
        <end position="229"/>
    </location>
</feature>
<gene>
    <name evidence="3" type="ORF">GCM10007895_28780</name>
</gene>
<dbReference type="CDD" id="cd07990">
    <property type="entry name" value="LPLAT_LCLAT1-like"/>
    <property type="match status" value="1"/>
</dbReference>
<dbReference type="GO" id="GO:0016746">
    <property type="term" value="F:acyltransferase activity"/>
    <property type="evidence" value="ECO:0007669"/>
    <property type="project" value="UniProtKB-KW"/>
</dbReference>